<dbReference type="Proteomes" id="UP000789860">
    <property type="component" value="Unassembled WGS sequence"/>
</dbReference>
<evidence type="ECO:0000313" key="2">
    <source>
        <dbReference type="Proteomes" id="UP000789860"/>
    </source>
</evidence>
<sequence>MSEQEHFSFLADTQPASRACVFINSINNSVMQKVTTNSQLFALPFPPTINPRDLIVPRPNGHVPRPPNTFIIYRKLFFETARTFGYNLPMNIISSMASKSWDNESDNVKKEYKRIAKEAFSYYNELFPKIKSPKKSNKWRTVSFDKSTQILSTQFFDSSIKVDQQTIWNFIDNTNNNSLFIDDRQYEFGDSYFSNYISETNSFGMFDTQSNFINSNNFNEMSDEQLPSSYNLSDSTKYHDNLNDSLISYE</sequence>
<reference evidence="1" key="1">
    <citation type="submission" date="2021-06" db="EMBL/GenBank/DDBJ databases">
        <authorList>
            <person name="Kallberg Y."/>
            <person name="Tangrot J."/>
            <person name="Rosling A."/>
        </authorList>
    </citation>
    <scope>NUCLEOTIDE SEQUENCE</scope>
    <source>
        <strain evidence="1">AU212A</strain>
    </source>
</reference>
<organism evidence="1 2">
    <name type="scientific">Scutellospora calospora</name>
    <dbReference type="NCBI Taxonomy" id="85575"/>
    <lineage>
        <taxon>Eukaryota</taxon>
        <taxon>Fungi</taxon>
        <taxon>Fungi incertae sedis</taxon>
        <taxon>Mucoromycota</taxon>
        <taxon>Glomeromycotina</taxon>
        <taxon>Glomeromycetes</taxon>
        <taxon>Diversisporales</taxon>
        <taxon>Gigasporaceae</taxon>
        <taxon>Scutellospora</taxon>
    </lineage>
</organism>
<proteinExistence type="predicted"/>
<name>A0ACA9KAR6_9GLOM</name>
<comment type="caution">
    <text evidence="1">The sequence shown here is derived from an EMBL/GenBank/DDBJ whole genome shotgun (WGS) entry which is preliminary data.</text>
</comment>
<gene>
    <name evidence="1" type="ORF">SCALOS_LOCUS1653</name>
</gene>
<keyword evidence="2" id="KW-1185">Reference proteome</keyword>
<accession>A0ACA9KAR6</accession>
<feature type="non-terminal residue" evidence="1">
    <location>
        <position position="250"/>
    </location>
</feature>
<protein>
    <submittedName>
        <fullName evidence="1">835_t:CDS:1</fullName>
    </submittedName>
</protein>
<evidence type="ECO:0000313" key="1">
    <source>
        <dbReference type="EMBL" id="CAG8461885.1"/>
    </source>
</evidence>
<dbReference type="EMBL" id="CAJVPM010001199">
    <property type="protein sequence ID" value="CAG8461885.1"/>
    <property type="molecule type" value="Genomic_DNA"/>
</dbReference>